<comment type="caution">
    <text evidence="1">The sequence shown here is derived from an EMBL/GenBank/DDBJ whole genome shotgun (WGS) entry which is preliminary data.</text>
</comment>
<reference evidence="1" key="2">
    <citation type="submission" date="2020-09" db="EMBL/GenBank/DDBJ databases">
        <authorList>
            <person name="Sun Q."/>
            <person name="Zhou Y."/>
        </authorList>
    </citation>
    <scope>NUCLEOTIDE SEQUENCE</scope>
    <source>
        <strain evidence="1">CGMCC 1.12214</strain>
    </source>
</reference>
<accession>A0A917MHC6</accession>
<proteinExistence type="predicted"/>
<evidence type="ECO:0000313" key="1">
    <source>
        <dbReference type="EMBL" id="GGH16125.1"/>
    </source>
</evidence>
<dbReference type="AlphaFoldDB" id="A0A917MHC6"/>
<keyword evidence="2" id="KW-1185">Reference proteome</keyword>
<gene>
    <name evidence="1" type="ORF">GCM10007036_16560</name>
</gene>
<sequence>MASSAEQVPPAPTSDRALSVLRDLEQAATGQHVAWCLSGALDTLRKLEQYPQISREERHSLLFASGRAFEAAAALPPGLIFDEDLHAGFAALAGLVCLWAEDAQARALRPNHVRLDLFARARIFQNHAHNASLTEEIAERAFEQARHHSLRHQLRLVHDREAK</sequence>
<dbReference type="Proteomes" id="UP000603912">
    <property type="component" value="Unassembled WGS sequence"/>
</dbReference>
<protein>
    <submittedName>
        <fullName evidence="1">Uncharacterized protein</fullName>
    </submittedName>
</protein>
<reference evidence="1" key="1">
    <citation type="journal article" date="2014" name="Int. J. Syst. Evol. Microbiol.">
        <title>Complete genome sequence of Corynebacterium casei LMG S-19264T (=DSM 44701T), isolated from a smear-ripened cheese.</title>
        <authorList>
            <consortium name="US DOE Joint Genome Institute (JGI-PGF)"/>
            <person name="Walter F."/>
            <person name="Albersmeier A."/>
            <person name="Kalinowski J."/>
            <person name="Ruckert C."/>
        </authorList>
    </citation>
    <scope>NUCLEOTIDE SEQUENCE</scope>
    <source>
        <strain evidence="1">CGMCC 1.12214</strain>
    </source>
</reference>
<dbReference type="EMBL" id="BMES01000001">
    <property type="protein sequence ID" value="GGH16125.1"/>
    <property type="molecule type" value="Genomic_DNA"/>
</dbReference>
<dbReference type="RefSeq" id="WP_188517167.1">
    <property type="nucleotide sequence ID" value="NZ_BMES01000001.1"/>
</dbReference>
<name>A0A917MHC6_9HYPH</name>
<organism evidence="1 2">
    <name type="scientific">Alsobacter metallidurans</name>
    <dbReference type="NCBI Taxonomy" id="340221"/>
    <lineage>
        <taxon>Bacteria</taxon>
        <taxon>Pseudomonadati</taxon>
        <taxon>Pseudomonadota</taxon>
        <taxon>Alphaproteobacteria</taxon>
        <taxon>Hyphomicrobiales</taxon>
        <taxon>Alsobacteraceae</taxon>
        <taxon>Alsobacter</taxon>
    </lineage>
</organism>
<evidence type="ECO:0000313" key="2">
    <source>
        <dbReference type="Proteomes" id="UP000603912"/>
    </source>
</evidence>